<dbReference type="PROSITE" id="PS51257">
    <property type="entry name" value="PROKAR_LIPOPROTEIN"/>
    <property type="match status" value="1"/>
</dbReference>
<name>A0A644X2C7_9ZZZZ</name>
<organism evidence="1">
    <name type="scientific">bioreactor metagenome</name>
    <dbReference type="NCBI Taxonomy" id="1076179"/>
    <lineage>
        <taxon>unclassified sequences</taxon>
        <taxon>metagenomes</taxon>
        <taxon>ecological metagenomes</taxon>
    </lineage>
</organism>
<comment type="caution">
    <text evidence="1">The sequence shown here is derived from an EMBL/GenBank/DDBJ whole genome shotgun (WGS) entry which is preliminary data.</text>
</comment>
<dbReference type="AlphaFoldDB" id="A0A644X2C7"/>
<evidence type="ECO:0000313" key="1">
    <source>
        <dbReference type="EMBL" id="MPM10312.1"/>
    </source>
</evidence>
<reference evidence="1" key="1">
    <citation type="submission" date="2019-08" db="EMBL/GenBank/DDBJ databases">
        <authorList>
            <person name="Kucharzyk K."/>
            <person name="Murdoch R.W."/>
            <person name="Higgins S."/>
            <person name="Loffler F."/>
        </authorList>
    </citation>
    <scope>NUCLEOTIDE SEQUENCE</scope>
</reference>
<accession>A0A644X2C7</accession>
<gene>
    <name evidence="1" type="ORF">SDC9_56641</name>
</gene>
<evidence type="ECO:0008006" key="2">
    <source>
        <dbReference type="Google" id="ProtNLM"/>
    </source>
</evidence>
<dbReference type="EMBL" id="VSSQ01001677">
    <property type="protein sequence ID" value="MPM10312.1"/>
    <property type="molecule type" value="Genomic_DNA"/>
</dbReference>
<proteinExistence type="predicted"/>
<sequence length="173" mass="18901">MIKLKNTKSDNMKKKLSIFFIGLMAAGMITSCATSKTGSVNNMVARMQVTEPIDGVCDNSNVIAILPISGNGQVEAVAPKTDDELTAELNEKVTFLKDKPDYNDKGMVNLIINCEGELVRCQIDNKTQSPELDSQIVAVFAEMKTWTPGTIRGKAYDTVVLYSFTIKDGKISL</sequence>
<protein>
    <recommendedName>
        <fullName evidence="2">TonB C-terminal domain-containing protein</fullName>
    </recommendedName>
</protein>